<proteinExistence type="predicted"/>
<name>A0A7W8HRB0_9HYPH</name>
<keyword evidence="1" id="KW-0472">Membrane</keyword>
<reference evidence="2 3" key="1">
    <citation type="submission" date="2020-08" db="EMBL/GenBank/DDBJ databases">
        <title>Genomic Encyclopedia of Type Strains, Phase IV (KMG-IV): sequencing the most valuable type-strain genomes for metagenomic binning, comparative biology and taxonomic classification.</title>
        <authorList>
            <person name="Goeker M."/>
        </authorList>
    </citation>
    <scope>NUCLEOTIDE SEQUENCE [LARGE SCALE GENOMIC DNA]</scope>
    <source>
        <strain evidence="2 3">DSM 26376</strain>
    </source>
</reference>
<keyword evidence="1" id="KW-0812">Transmembrane</keyword>
<comment type="caution">
    <text evidence="2">The sequence shown here is derived from an EMBL/GenBank/DDBJ whole genome shotgun (WGS) entry which is preliminary data.</text>
</comment>
<evidence type="ECO:0000256" key="1">
    <source>
        <dbReference type="SAM" id="Phobius"/>
    </source>
</evidence>
<dbReference type="AlphaFoldDB" id="A0A7W8HRB0"/>
<evidence type="ECO:0000313" key="3">
    <source>
        <dbReference type="Proteomes" id="UP000550895"/>
    </source>
</evidence>
<protein>
    <submittedName>
        <fullName evidence="2">Uncharacterized protein</fullName>
    </submittedName>
</protein>
<organism evidence="2 3">
    <name type="scientific">Rhizobium rosettiformans</name>
    <dbReference type="NCBI Taxonomy" id="1368430"/>
    <lineage>
        <taxon>Bacteria</taxon>
        <taxon>Pseudomonadati</taxon>
        <taxon>Pseudomonadota</taxon>
        <taxon>Alphaproteobacteria</taxon>
        <taxon>Hyphomicrobiales</taxon>
        <taxon>Rhizobiaceae</taxon>
        <taxon>Rhizobium/Agrobacterium group</taxon>
        <taxon>Rhizobium</taxon>
    </lineage>
</organism>
<keyword evidence="3" id="KW-1185">Reference proteome</keyword>
<keyword evidence="1" id="KW-1133">Transmembrane helix</keyword>
<evidence type="ECO:0000313" key="2">
    <source>
        <dbReference type="EMBL" id="MBB5276815.1"/>
    </source>
</evidence>
<dbReference type="EMBL" id="JACHGA010000006">
    <property type="protein sequence ID" value="MBB5276815.1"/>
    <property type="molecule type" value="Genomic_DNA"/>
</dbReference>
<gene>
    <name evidence="2" type="ORF">HNR26_002893</name>
</gene>
<sequence length="54" mass="5663">MSDRNSAAQISEPSSLRPVAILVFTAKVMVASFLVAQASLLPASPVSQVYGLSR</sequence>
<dbReference type="RefSeq" id="WP_167494964.1">
    <property type="nucleotide sequence ID" value="NZ_JACHGA010000006.1"/>
</dbReference>
<feature type="transmembrane region" description="Helical" evidence="1">
    <location>
        <begin position="21"/>
        <end position="40"/>
    </location>
</feature>
<dbReference type="Proteomes" id="UP000550895">
    <property type="component" value="Unassembled WGS sequence"/>
</dbReference>
<accession>A0A7W8HRB0</accession>